<keyword evidence="1" id="KW-1133">Transmembrane helix</keyword>
<accession>A0A370X2N8</accession>
<keyword evidence="1" id="KW-0472">Membrane</keyword>
<organism evidence="2 3">
    <name type="scientific">Dyella psychrodurans</name>
    <dbReference type="NCBI Taxonomy" id="1927960"/>
    <lineage>
        <taxon>Bacteria</taxon>
        <taxon>Pseudomonadati</taxon>
        <taxon>Pseudomonadota</taxon>
        <taxon>Gammaproteobacteria</taxon>
        <taxon>Lysobacterales</taxon>
        <taxon>Rhodanobacteraceae</taxon>
        <taxon>Dyella</taxon>
    </lineage>
</organism>
<keyword evidence="1" id="KW-0812">Transmembrane</keyword>
<reference evidence="2 3" key="1">
    <citation type="submission" date="2018-07" db="EMBL/GenBank/DDBJ databases">
        <title>Dyella monticola sp. nov. and Dyella psychrodurans sp. nov. isolated from monsoon evergreen broad-leaved forest soil of Dinghu Mountain, China.</title>
        <authorList>
            <person name="Gao Z."/>
            <person name="Qiu L."/>
        </authorList>
    </citation>
    <scope>NUCLEOTIDE SEQUENCE [LARGE SCALE GENOMIC DNA]</scope>
    <source>
        <strain evidence="2 3">4MSK11</strain>
    </source>
</reference>
<evidence type="ECO:0000256" key="1">
    <source>
        <dbReference type="SAM" id="Phobius"/>
    </source>
</evidence>
<evidence type="ECO:0000313" key="2">
    <source>
        <dbReference type="EMBL" id="RDS82684.1"/>
    </source>
</evidence>
<feature type="transmembrane region" description="Helical" evidence="1">
    <location>
        <begin position="7"/>
        <end position="29"/>
    </location>
</feature>
<protein>
    <submittedName>
        <fullName evidence="2">Uncharacterized protein</fullName>
    </submittedName>
</protein>
<feature type="transmembrane region" description="Helical" evidence="1">
    <location>
        <begin position="35"/>
        <end position="56"/>
    </location>
</feature>
<feature type="transmembrane region" description="Helical" evidence="1">
    <location>
        <begin position="63"/>
        <end position="81"/>
    </location>
</feature>
<keyword evidence="3" id="KW-1185">Reference proteome</keyword>
<dbReference type="Proteomes" id="UP000255334">
    <property type="component" value="Unassembled WGS sequence"/>
</dbReference>
<comment type="caution">
    <text evidence="2">The sequence shown here is derived from an EMBL/GenBank/DDBJ whole genome shotgun (WGS) entry which is preliminary data.</text>
</comment>
<dbReference type="RefSeq" id="WP_115478860.1">
    <property type="nucleotide sequence ID" value="NZ_QRBF01000005.1"/>
</dbReference>
<gene>
    <name evidence="2" type="ORF">DWU99_14975</name>
</gene>
<dbReference type="EMBL" id="QRBF01000005">
    <property type="protein sequence ID" value="RDS82684.1"/>
    <property type="molecule type" value="Genomic_DNA"/>
</dbReference>
<name>A0A370X2N8_9GAMM</name>
<sequence>MIELMLICVIVGALWIVGSLIGLIFKVVFGLIGGIFGLLAGAIGLFIGGLVMLLVLPIVALSLLPVCLPALLLFGLIWAIVHATRKPAAVAPTSR</sequence>
<dbReference type="AlphaFoldDB" id="A0A370X2N8"/>
<evidence type="ECO:0000313" key="3">
    <source>
        <dbReference type="Proteomes" id="UP000255334"/>
    </source>
</evidence>
<proteinExistence type="predicted"/>